<protein>
    <recommendedName>
        <fullName evidence="8">Ras-related GTP-binding protein</fullName>
    </recommendedName>
</protein>
<dbReference type="CDD" id="cd11384">
    <property type="entry name" value="RagA_like"/>
    <property type="match status" value="1"/>
</dbReference>
<dbReference type="FunFam" id="3.30.450.190:FF:000002">
    <property type="entry name" value="Ras-related GTP-binding protein A"/>
    <property type="match status" value="1"/>
</dbReference>
<reference evidence="6" key="1">
    <citation type="submission" date="2021-09" db="EMBL/GenBank/DDBJ databases">
        <authorList>
            <consortium name="AG Swart"/>
            <person name="Singh M."/>
            <person name="Singh A."/>
            <person name="Seah K."/>
            <person name="Emmerich C."/>
        </authorList>
    </citation>
    <scope>NUCLEOTIDE SEQUENCE</scope>
    <source>
        <strain evidence="6">ATCC30299</strain>
    </source>
</reference>
<dbReference type="InterPro" id="IPR039397">
    <property type="entry name" value="RagA/B"/>
</dbReference>
<dbReference type="PANTHER" id="PTHR11259:SF1">
    <property type="entry name" value="RAS-RELATED GTP-BINDING PROTEIN"/>
    <property type="match status" value="1"/>
</dbReference>
<dbReference type="GO" id="GO:1904263">
    <property type="term" value="P:positive regulation of TORC1 signaling"/>
    <property type="evidence" value="ECO:0007669"/>
    <property type="project" value="TreeGrafter"/>
</dbReference>
<evidence type="ECO:0000256" key="1">
    <source>
        <dbReference type="ARBA" id="ARBA00004496"/>
    </source>
</evidence>
<evidence type="ECO:0000256" key="5">
    <source>
        <dbReference type="ARBA" id="ARBA00023134"/>
    </source>
</evidence>
<keyword evidence="4" id="KW-0547">Nucleotide-binding</keyword>
<dbReference type="Gene3D" id="3.30.450.190">
    <property type="match status" value="1"/>
</dbReference>
<comment type="similarity">
    <text evidence="2">Belongs to the GTR/RAG GTP-binding protein family.</text>
</comment>
<dbReference type="SUPFAM" id="SSF52540">
    <property type="entry name" value="P-loop containing nucleoside triphosphate hydrolases"/>
    <property type="match status" value="1"/>
</dbReference>
<dbReference type="Gene3D" id="3.40.50.300">
    <property type="entry name" value="P-loop containing nucleotide triphosphate hydrolases"/>
    <property type="match status" value="1"/>
</dbReference>
<gene>
    <name evidence="6" type="ORF">BSTOLATCC_MIC16879</name>
</gene>
<comment type="caution">
    <text evidence="6">The sequence shown here is derived from an EMBL/GenBank/DDBJ whole genome shotgun (WGS) entry which is preliminary data.</text>
</comment>
<accession>A0AAU9ISR8</accession>
<dbReference type="GO" id="GO:0005634">
    <property type="term" value="C:nucleus"/>
    <property type="evidence" value="ECO:0007669"/>
    <property type="project" value="TreeGrafter"/>
</dbReference>
<keyword evidence="5" id="KW-0342">GTP-binding</keyword>
<dbReference type="Proteomes" id="UP001162131">
    <property type="component" value="Unassembled WGS sequence"/>
</dbReference>
<dbReference type="GO" id="GO:0005525">
    <property type="term" value="F:GTP binding"/>
    <property type="evidence" value="ECO:0007669"/>
    <property type="project" value="UniProtKB-KW"/>
</dbReference>
<keyword evidence="7" id="KW-1185">Reference proteome</keyword>
<evidence type="ECO:0008006" key="8">
    <source>
        <dbReference type="Google" id="ProtNLM"/>
    </source>
</evidence>
<dbReference type="FunFam" id="3.40.50.300:FF:000488">
    <property type="entry name" value="Small monomeric GTPase (Gtr1)"/>
    <property type="match status" value="1"/>
</dbReference>
<evidence type="ECO:0000313" key="7">
    <source>
        <dbReference type="Proteomes" id="UP001162131"/>
    </source>
</evidence>
<evidence type="ECO:0000256" key="2">
    <source>
        <dbReference type="ARBA" id="ARBA00007756"/>
    </source>
</evidence>
<dbReference type="InterPro" id="IPR027417">
    <property type="entry name" value="P-loop_NTPase"/>
</dbReference>
<dbReference type="GO" id="GO:0003924">
    <property type="term" value="F:GTPase activity"/>
    <property type="evidence" value="ECO:0007669"/>
    <property type="project" value="TreeGrafter"/>
</dbReference>
<dbReference type="GO" id="GO:0010507">
    <property type="term" value="P:negative regulation of autophagy"/>
    <property type="evidence" value="ECO:0007669"/>
    <property type="project" value="TreeGrafter"/>
</dbReference>
<dbReference type="GO" id="GO:0009267">
    <property type="term" value="P:cellular response to starvation"/>
    <property type="evidence" value="ECO:0007669"/>
    <property type="project" value="TreeGrafter"/>
</dbReference>
<keyword evidence="3" id="KW-0963">Cytoplasm</keyword>
<evidence type="ECO:0000256" key="4">
    <source>
        <dbReference type="ARBA" id="ARBA00022741"/>
    </source>
</evidence>
<evidence type="ECO:0000256" key="3">
    <source>
        <dbReference type="ARBA" id="ARBA00022490"/>
    </source>
</evidence>
<evidence type="ECO:0000313" key="6">
    <source>
        <dbReference type="EMBL" id="CAG9316777.1"/>
    </source>
</evidence>
<dbReference type="EMBL" id="CAJZBQ010000016">
    <property type="protein sequence ID" value="CAG9316777.1"/>
    <property type="molecule type" value="Genomic_DNA"/>
</dbReference>
<proteinExistence type="inferred from homology"/>
<dbReference type="InterPro" id="IPR006762">
    <property type="entry name" value="Gtr1_RagA"/>
</dbReference>
<dbReference type="Pfam" id="PF04670">
    <property type="entry name" value="Gtr1_RagA"/>
    <property type="match status" value="1"/>
</dbReference>
<dbReference type="PANTHER" id="PTHR11259">
    <property type="entry name" value="RAS-RELATED GTP BINDING RAG/GTR YEAST"/>
    <property type="match status" value="1"/>
</dbReference>
<organism evidence="6 7">
    <name type="scientific">Blepharisma stoltei</name>
    <dbReference type="NCBI Taxonomy" id="1481888"/>
    <lineage>
        <taxon>Eukaryota</taxon>
        <taxon>Sar</taxon>
        <taxon>Alveolata</taxon>
        <taxon>Ciliophora</taxon>
        <taxon>Postciliodesmatophora</taxon>
        <taxon>Heterotrichea</taxon>
        <taxon>Heterotrichida</taxon>
        <taxon>Blepharismidae</taxon>
        <taxon>Blepharisma</taxon>
    </lineage>
</organism>
<name>A0AAU9ISR8_9CILI</name>
<dbReference type="GO" id="GO:0005764">
    <property type="term" value="C:lysosome"/>
    <property type="evidence" value="ECO:0007669"/>
    <property type="project" value="TreeGrafter"/>
</dbReference>
<comment type="subcellular location">
    <subcellularLocation>
        <location evidence="1">Cytoplasm</location>
    </subcellularLocation>
</comment>
<sequence>MEENDPNKKVLLMGKSGAGKTSMRSIIFANFMPKDTMRLGFTNSINQSNIRFLGTLSLALWDCGGQDHFMQHYFESQRDTLFRNVQVLIYVFDVHSEDQRDMNYYRSCVDAIQDHSPTAHIFVLIHKMDLIPVEKRDEAFNKKEREVVKNSAGLNVICFKTSIWDETLYLAWSRIVHYLIPNSDVLTQSLNRFCSACEADEVVLFEKSTFLVISNFSSKQHKDVHRFEKISNIVKQFKLSCSKAAARFKSMTVMNTNFCAFVDEFTSSTYIMLISSDSTILPALTQMNIDLAKKHFEGVVRASTAVAQ</sequence>
<dbReference type="GO" id="GO:1990131">
    <property type="term" value="C:Gtr1-Gtr2 GTPase complex"/>
    <property type="evidence" value="ECO:0007669"/>
    <property type="project" value="TreeGrafter"/>
</dbReference>
<dbReference type="AlphaFoldDB" id="A0AAU9ISR8"/>